<name>A0A1W2E1J5_9RHOB</name>
<feature type="transmembrane region" description="Helical" evidence="6">
    <location>
        <begin position="12"/>
        <end position="31"/>
    </location>
</feature>
<dbReference type="PANTHER" id="PTHR38459">
    <property type="entry name" value="PROPHAGE BACTOPRENOL-LINKED GLUCOSE TRANSLOCASE HOMOLOG"/>
    <property type="match status" value="1"/>
</dbReference>
<dbReference type="RefSeq" id="WP_084354173.1">
    <property type="nucleotide sequence ID" value="NZ_FWYD01000020.1"/>
</dbReference>
<protein>
    <submittedName>
        <fullName evidence="8">Putative flippase GtrA (Transmembrane translocase of bactoprenol-linked glucose)</fullName>
    </submittedName>
</protein>
<sequence length="124" mass="13631">MNKEINRTLRFGLIGIASTGGYFVLLILLGPVISSTILLTALCYGMAMVFNFLAQGLFTFKAKRLTGTQLVRYVTMQGTALIANSSAMFVVVDQWGLPLIPAQLIVMACVTISTYLASRNWVYR</sequence>
<evidence type="ECO:0000256" key="3">
    <source>
        <dbReference type="ARBA" id="ARBA00022692"/>
    </source>
</evidence>
<dbReference type="AlphaFoldDB" id="A0A1W2E1J5"/>
<feature type="transmembrane region" description="Helical" evidence="6">
    <location>
        <begin position="37"/>
        <end position="58"/>
    </location>
</feature>
<feature type="transmembrane region" description="Helical" evidence="6">
    <location>
        <begin position="98"/>
        <end position="117"/>
    </location>
</feature>
<comment type="subcellular location">
    <subcellularLocation>
        <location evidence="1">Membrane</location>
        <topology evidence="1">Multi-pass membrane protein</topology>
    </subcellularLocation>
</comment>
<dbReference type="PANTHER" id="PTHR38459:SF1">
    <property type="entry name" value="PROPHAGE BACTOPRENOL-LINKED GLUCOSE TRANSLOCASE HOMOLOG"/>
    <property type="match status" value="1"/>
</dbReference>
<keyword evidence="4 6" id="KW-1133">Transmembrane helix</keyword>
<evidence type="ECO:0000256" key="5">
    <source>
        <dbReference type="ARBA" id="ARBA00023136"/>
    </source>
</evidence>
<feature type="transmembrane region" description="Helical" evidence="6">
    <location>
        <begin position="70"/>
        <end position="92"/>
    </location>
</feature>
<evidence type="ECO:0000256" key="1">
    <source>
        <dbReference type="ARBA" id="ARBA00004141"/>
    </source>
</evidence>
<dbReference type="STRING" id="1387277.SAMN06295998_12043"/>
<evidence type="ECO:0000313" key="8">
    <source>
        <dbReference type="EMBL" id="SMD03272.1"/>
    </source>
</evidence>
<feature type="domain" description="GtrA/DPMS transmembrane" evidence="7">
    <location>
        <begin position="10"/>
        <end position="122"/>
    </location>
</feature>
<comment type="similarity">
    <text evidence="2">Belongs to the GtrA family.</text>
</comment>
<reference evidence="8 9" key="1">
    <citation type="submission" date="2017-04" db="EMBL/GenBank/DDBJ databases">
        <authorList>
            <person name="Afonso C.L."/>
            <person name="Miller P.J."/>
            <person name="Scott M.A."/>
            <person name="Spackman E."/>
            <person name="Goraichik I."/>
            <person name="Dimitrov K.M."/>
            <person name="Suarez D.L."/>
            <person name="Swayne D.E."/>
        </authorList>
    </citation>
    <scope>NUCLEOTIDE SEQUENCE [LARGE SCALE GENOMIC DNA]</scope>
    <source>
        <strain evidence="8 9">CGMCC 1.12644</strain>
    </source>
</reference>
<evidence type="ECO:0000256" key="4">
    <source>
        <dbReference type="ARBA" id="ARBA00022989"/>
    </source>
</evidence>
<evidence type="ECO:0000313" key="9">
    <source>
        <dbReference type="Proteomes" id="UP000192330"/>
    </source>
</evidence>
<dbReference type="Pfam" id="PF04138">
    <property type="entry name" value="GtrA_DPMS_TM"/>
    <property type="match status" value="1"/>
</dbReference>
<dbReference type="GO" id="GO:0000271">
    <property type="term" value="P:polysaccharide biosynthetic process"/>
    <property type="evidence" value="ECO:0007669"/>
    <property type="project" value="InterPro"/>
</dbReference>
<dbReference type="InterPro" id="IPR051401">
    <property type="entry name" value="GtrA_CellWall_Glycosyl"/>
</dbReference>
<dbReference type="InterPro" id="IPR007267">
    <property type="entry name" value="GtrA_DPMS_TM"/>
</dbReference>
<dbReference type="OrthoDB" id="7777987at2"/>
<keyword evidence="5 6" id="KW-0472">Membrane</keyword>
<evidence type="ECO:0000259" key="7">
    <source>
        <dbReference type="Pfam" id="PF04138"/>
    </source>
</evidence>
<dbReference type="Proteomes" id="UP000192330">
    <property type="component" value="Unassembled WGS sequence"/>
</dbReference>
<dbReference type="GO" id="GO:0005886">
    <property type="term" value="C:plasma membrane"/>
    <property type="evidence" value="ECO:0007669"/>
    <property type="project" value="TreeGrafter"/>
</dbReference>
<evidence type="ECO:0000256" key="6">
    <source>
        <dbReference type="SAM" id="Phobius"/>
    </source>
</evidence>
<gene>
    <name evidence="8" type="ORF">SAMN06295998_12043</name>
</gene>
<keyword evidence="9" id="KW-1185">Reference proteome</keyword>
<evidence type="ECO:0000256" key="2">
    <source>
        <dbReference type="ARBA" id="ARBA00009399"/>
    </source>
</evidence>
<dbReference type="EMBL" id="FWYD01000020">
    <property type="protein sequence ID" value="SMD03272.1"/>
    <property type="molecule type" value="Genomic_DNA"/>
</dbReference>
<accession>A0A1W2E1J5</accession>
<keyword evidence="3 6" id="KW-0812">Transmembrane</keyword>
<proteinExistence type="inferred from homology"/>
<organism evidence="8 9">
    <name type="scientific">Primorskyibacter flagellatus</name>
    <dbReference type="NCBI Taxonomy" id="1387277"/>
    <lineage>
        <taxon>Bacteria</taxon>
        <taxon>Pseudomonadati</taxon>
        <taxon>Pseudomonadota</taxon>
        <taxon>Alphaproteobacteria</taxon>
        <taxon>Rhodobacterales</taxon>
        <taxon>Roseobacteraceae</taxon>
        <taxon>Primorskyibacter</taxon>
    </lineage>
</organism>